<feature type="domain" description="Bacterial bifunctional deaminase-reductase C-terminal" evidence="4">
    <location>
        <begin position="28"/>
        <end position="216"/>
    </location>
</feature>
<dbReference type="Pfam" id="PF01872">
    <property type="entry name" value="RibD_C"/>
    <property type="match status" value="1"/>
</dbReference>
<gene>
    <name evidence="5" type="primary">ribG</name>
    <name evidence="5" type="ORF">NOCA2210115</name>
</gene>
<reference evidence="5" key="1">
    <citation type="submission" date="2015-08" db="EMBL/GenBank/DDBJ databases">
        <authorList>
            <person name="Babu N.S."/>
            <person name="Beckwith C.J."/>
            <person name="Beseler K.G."/>
            <person name="Brison A."/>
            <person name="Carone J.V."/>
            <person name="Caskin T.P."/>
            <person name="Diamond M."/>
            <person name="Durham M.E."/>
            <person name="Foxe J.M."/>
            <person name="Go M."/>
            <person name="Henderson B.A."/>
            <person name="Jones I.B."/>
            <person name="McGettigan J.A."/>
            <person name="Micheletti S.J."/>
            <person name="Nasrallah M.E."/>
            <person name="Ortiz D."/>
            <person name="Piller C.R."/>
            <person name="Privatt S.R."/>
            <person name="Schneider S.L."/>
            <person name="Sharp S."/>
            <person name="Smith T.C."/>
            <person name="Stanton J.D."/>
            <person name="Ullery H.E."/>
            <person name="Wilson R.J."/>
            <person name="Serrano M.G."/>
            <person name="Buck G."/>
            <person name="Lee V."/>
            <person name="Wang Y."/>
            <person name="Carvalho R."/>
            <person name="Voegtly L."/>
            <person name="Shi R."/>
            <person name="Duckworth R."/>
            <person name="Johnson A."/>
            <person name="Loviza R."/>
            <person name="Walstead R."/>
            <person name="Shah Z."/>
            <person name="Kiflezghi M."/>
            <person name="Wade K."/>
            <person name="Ball S.L."/>
            <person name="Bradley K.W."/>
            <person name="Asai D.J."/>
            <person name="Bowman C.A."/>
            <person name="Russell D.A."/>
            <person name="Pope W.H."/>
            <person name="Jacobs-Sera D."/>
            <person name="Hendrix R.W."/>
            <person name="Hatfull G.F."/>
        </authorList>
    </citation>
    <scope>NUCLEOTIDE SEQUENCE</scope>
</reference>
<dbReference type="EMBL" id="CZKA01000014">
    <property type="protein sequence ID" value="CUR54765.1"/>
    <property type="molecule type" value="Genomic_DNA"/>
</dbReference>
<dbReference type="InterPro" id="IPR002734">
    <property type="entry name" value="RibDG_C"/>
</dbReference>
<comment type="pathway">
    <text evidence="1">Cofactor biosynthesis; riboflavin biosynthesis.</text>
</comment>
<dbReference type="InterPro" id="IPR024072">
    <property type="entry name" value="DHFR-like_dom_sf"/>
</dbReference>
<organism evidence="5">
    <name type="scientific">metagenome</name>
    <dbReference type="NCBI Taxonomy" id="256318"/>
    <lineage>
        <taxon>unclassified sequences</taxon>
        <taxon>metagenomes</taxon>
    </lineage>
</organism>
<evidence type="ECO:0000259" key="4">
    <source>
        <dbReference type="Pfam" id="PF01872"/>
    </source>
</evidence>
<dbReference type="PANTHER" id="PTHR38011">
    <property type="entry name" value="DIHYDROFOLATE REDUCTASE FAMILY PROTEIN (AFU_ORTHOLOGUE AFUA_8G06820)"/>
    <property type="match status" value="1"/>
</dbReference>
<accession>A0A2P2BYD3</accession>
<sequence length="245" mass="25669">MEMIAGPQVGPLDDQQVLAAYPWPDSGRWVRAMMVTTLDGAAAGPDGLSGSISSEIDKAVFDAVRRLADVVLVGAGTIRAERYGPMVAKPEDAAARADQGSAPAPVLAVVSPSLDLPWDEPMWAASTIRPIVLTLSGSASEERLARAGEHAEVVVLPGESVDPSALLDLLEARGLRRIVCEGGPSLLAAIAAADLLDEADITISPMLVGNAPQTPSFGVPRRFDLAHVISGDGFLMNRYLNRTTP</sequence>
<dbReference type="GO" id="GO:0009231">
    <property type="term" value="P:riboflavin biosynthetic process"/>
    <property type="evidence" value="ECO:0007669"/>
    <property type="project" value="InterPro"/>
</dbReference>
<keyword evidence="2" id="KW-0521">NADP</keyword>
<dbReference type="InterPro" id="IPR050765">
    <property type="entry name" value="Riboflavin_Biosynth_HTPR"/>
</dbReference>
<evidence type="ECO:0000256" key="1">
    <source>
        <dbReference type="ARBA" id="ARBA00005104"/>
    </source>
</evidence>
<dbReference type="Gene3D" id="3.40.430.10">
    <property type="entry name" value="Dihydrofolate Reductase, subunit A"/>
    <property type="match status" value="1"/>
</dbReference>
<dbReference type="SUPFAM" id="SSF53597">
    <property type="entry name" value="Dihydrofolate reductase-like"/>
    <property type="match status" value="1"/>
</dbReference>
<dbReference type="GO" id="GO:0008703">
    <property type="term" value="F:5-amino-6-(5-phosphoribosylamino)uracil reductase activity"/>
    <property type="evidence" value="ECO:0007669"/>
    <property type="project" value="InterPro"/>
</dbReference>
<name>A0A2P2BYD3_9ZZZZ</name>
<evidence type="ECO:0000256" key="3">
    <source>
        <dbReference type="ARBA" id="ARBA00023002"/>
    </source>
</evidence>
<evidence type="ECO:0000313" key="5">
    <source>
        <dbReference type="EMBL" id="CUR54765.1"/>
    </source>
</evidence>
<proteinExistence type="predicted"/>
<dbReference type="PANTHER" id="PTHR38011:SF7">
    <property type="entry name" value="2,5-DIAMINO-6-RIBOSYLAMINO-4(3H)-PYRIMIDINONE 5'-PHOSPHATE REDUCTASE"/>
    <property type="match status" value="1"/>
</dbReference>
<evidence type="ECO:0000256" key="2">
    <source>
        <dbReference type="ARBA" id="ARBA00022857"/>
    </source>
</evidence>
<protein>
    <submittedName>
        <fullName evidence="5">Riboflavin biosynthesis protein RibD domain protein</fullName>
    </submittedName>
</protein>
<dbReference type="AlphaFoldDB" id="A0A2P2BYD3"/>
<keyword evidence="3" id="KW-0560">Oxidoreductase</keyword>